<dbReference type="PROSITE" id="PS51387">
    <property type="entry name" value="FAD_PCMH"/>
    <property type="match status" value="1"/>
</dbReference>
<proteinExistence type="inferred from homology"/>
<dbReference type="Proteomes" id="UP001305779">
    <property type="component" value="Unassembled WGS sequence"/>
</dbReference>
<name>A0ABR0EP10_ZASCE</name>
<reference evidence="7 8" key="1">
    <citation type="journal article" date="2023" name="G3 (Bethesda)">
        <title>A chromosome-level genome assembly of Zasmidium syzygii isolated from banana leaves.</title>
        <authorList>
            <person name="van Westerhoven A.C."/>
            <person name="Mehrabi R."/>
            <person name="Talebi R."/>
            <person name="Steentjes M.B.F."/>
            <person name="Corcolon B."/>
            <person name="Chong P.A."/>
            <person name="Kema G.H.J."/>
            <person name="Seidl M.F."/>
        </authorList>
    </citation>
    <scope>NUCLEOTIDE SEQUENCE [LARGE SCALE GENOMIC DNA]</scope>
    <source>
        <strain evidence="7 8">P124</strain>
    </source>
</reference>
<evidence type="ECO:0000256" key="2">
    <source>
        <dbReference type="ARBA" id="ARBA00005466"/>
    </source>
</evidence>
<dbReference type="SUPFAM" id="SSF56176">
    <property type="entry name" value="FAD-binding/transporter-associated domain-like"/>
    <property type="match status" value="1"/>
</dbReference>
<dbReference type="InterPro" id="IPR036318">
    <property type="entry name" value="FAD-bd_PCMH-like_sf"/>
</dbReference>
<dbReference type="SUPFAM" id="SSF55103">
    <property type="entry name" value="FAD-linked oxidases, C-terminal domain"/>
    <property type="match status" value="1"/>
</dbReference>
<comment type="cofactor">
    <cofactor evidence="1">
        <name>FAD</name>
        <dbReference type="ChEBI" id="CHEBI:57692"/>
    </cofactor>
</comment>
<dbReference type="InterPro" id="IPR050416">
    <property type="entry name" value="FAD-linked_Oxidoreductase"/>
</dbReference>
<dbReference type="Pfam" id="PF08031">
    <property type="entry name" value="BBE"/>
    <property type="match status" value="1"/>
</dbReference>
<evidence type="ECO:0000313" key="8">
    <source>
        <dbReference type="Proteomes" id="UP001305779"/>
    </source>
</evidence>
<sequence length="484" mass="53341">MTITNEEVEELRQLCPNLYSPDDAAFPDKAAPWSVWADRNPQYAVEPHDIATMQAVVKYLYSHKSIDFCVRNTGTGGSSATDVVLSMHGFKELHFDPKDESVIAGGGLAWGELDQLMDQKANGYGCVGARCTWVGVTGGPLVGGLSWLSHEYGMISDPQNWLDAEIVTGDGRVRWAAKEDPDLMWSLRGGGGNFGVVTRLKLKAYQIPAKIFCGVILVPYSSLQETSRAIAAFNKRPSDPKMAMHIMNQGTGAGQEDQGSKPGIVLMPIDFRGEAHARSEEGFGWAWKVTGAREFVAMETTLTGVNALNDTFKSYQGTNEFWLAAPLVSDIDDDMLVRMWKWYEDSYNLHPGFGKGSVVLLEFMQEAAFNSTSGPEATAFPHGRGQRHVLQTQLGCPPKSKTKAGGDSRELAMSRMSQAGKEMAGDAYLGEWHAGFLHEWSDLKEVYGPNYEKLKALKRRYDPENRFNKGVDLTEGRVTEGMTV</sequence>
<accession>A0ABR0EP10</accession>
<keyword evidence="5" id="KW-0560">Oxidoreductase</keyword>
<keyword evidence="4" id="KW-0274">FAD</keyword>
<keyword evidence="8" id="KW-1185">Reference proteome</keyword>
<dbReference type="InterPro" id="IPR016169">
    <property type="entry name" value="FAD-bd_PCMH_sub2"/>
</dbReference>
<dbReference type="InterPro" id="IPR016164">
    <property type="entry name" value="FAD-linked_Oxase-like_C"/>
</dbReference>
<feature type="domain" description="FAD-binding PCMH-type" evidence="6">
    <location>
        <begin position="37"/>
        <end position="207"/>
    </location>
</feature>
<organism evidence="7 8">
    <name type="scientific">Zasmidium cellare</name>
    <name type="common">Wine cellar mold</name>
    <name type="synonym">Racodium cellare</name>
    <dbReference type="NCBI Taxonomy" id="395010"/>
    <lineage>
        <taxon>Eukaryota</taxon>
        <taxon>Fungi</taxon>
        <taxon>Dikarya</taxon>
        <taxon>Ascomycota</taxon>
        <taxon>Pezizomycotina</taxon>
        <taxon>Dothideomycetes</taxon>
        <taxon>Dothideomycetidae</taxon>
        <taxon>Mycosphaerellales</taxon>
        <taxon>Mycosphaerellaceae</taxon>
        <taxon>Zasmidium</taxon>
    </lineage>
</organism>
<dbReference type="PANTHER" id="PTHR42973">
    <property type="entry name" value="BINDING OXIDOREDUCTASE, PUTATIVE (AFU_ORTHOLOGUE AFUA_1G17690)-RELATED"/>
    <property type="match status" value="1"/>
</dbReference>
<comment type="caution">
    <text evidence="7">The sequence shown here is derived from an EMBL/GenBank/DDBJ whole genome shotgun (WGS) entry which is preliminary data.</text>
</comment>
<dbReference type="EMBL" id="JAXOVC010000003">
    <property type="protein sequence ID" value="KAK4503344.1"/>
    <property type="molecule type" value="Genomic_DNA"/>
</dbReference>
<comment type="similarity">
    <text evidence="2">Belongs to the oxygen-dependent FAD-linked oxidoreductase family.</text>
</comment>
<protein>
    <recommendedName>
        <fullName evidence="6">FAD-binding PCMH-type domain-containing protein</fullName>
    </recommendedName>
</protein>
<dbReference type="InterPro" id="IPR012951">
    <property type="entry name" value="BBE"/>
</dbReference>
<dbReference type="Gene3D" id="3.30.465.10">
    <property type="match status" value="1"/>
</dbReference>
<evidence type="ECO:0000256" key="1">
    <source>
        <dbReference type="ARBA" id="ARBA00001974"/>
    </source>
</evidence>
<dbReference type="PANTHER" id="PTHR42973:SF39">
    <property type="entry name" value="FAD-BINDING PCMH-TYPE DOMAIN-CONTAINING PROTEIN"/>
    <property type="match status" value="1"/>
</dbReference>
<evidence type="ECO:0000256" key="3">
    <source>
        <dbReference type="ARBA" id="ARBA00022630"/>
    </source>
</evidence>
<dbReference type="Pfam" id="PF01565">
    <property type="entry name" value="FAD_binding_4"/>
    <property type="match status" value="1"/>
</dbReference>
<evidence type="ECO:0000259" key="6">
    <source>
        <dbReference type="PROSITE" id="PS51387"/>
    </source>
</evidence>
<dbReference type="InterPro" id="IPR006094">
    <property type="entry name" value="Oxid_FAD_bind_N"/>
</dbReference>
<evidence type="ECO:0000313" key="7">
    <source>
        <dbReference type="EMBL" id="KAK4503344.1"/>
    </source>
</evidence>
<dbReference type="Gene3D" id="3.40.462.20">
    <property type="match status" value="1"/>
</dbReference>
<evidence type="ECO:0000256" key="5">
    <source>
        <dbReference type="ARBA" id="ARBA00023002"/>
    </source>
</evidence>
<evidence type="ECO:0000256" key="4">
    <source>
        <dbReference type="ARBA" id="ARBA00022827"/>
    </source>
</evidence>
<keyword evidence="3" id="KW-0285">Flavoprotein</keyword>
<dbReference type="InterPro" id="IPR016166">
    <property type="entry name" value="FAD-bd_PCMH"/>
</dbReference>
<gene>
    <name evidence="7" type="ORF">PRZ48_004259</name>
</gene>